<evidence type="ECO:0000256" key="1">
    <source>
        <dbReference type="SAM" id="MobiDB-lite"/>
    </source>
</evidence>
<gene>
    <name evidence="2" type="ORF">BLTE_13520</name>
</gene>
<proteinExistence type="predicted"/>
<dbReference type="EMBL" id="AP018907">
    <property type="protein sequence ID" value="BBF92667.1"/>
    <property type="molecule type" value="Genomic_DNA"/>
</dbReference>
<keyword evidence="3" id="KW-1185">Reference proteome</keyword>
<dbReference type="KEGG" id="blag:BLTE_13520"/>
<accession>A0A348FZD4</accession>
<feature type="region of interest" description="Disordered" evidence="1">
    <location>
        <begin position="133"/>
        <end position="161"/>
    </location>
</feature>
<name>A0A348FZD4_9HYPH</name>
<sequence>MLTARDWELAEALKPGDRRAAARAVLAMLGLFPAGAAVGADVDVKELVAGYVSAVEDLPAWAVEAACRRFIRGEAPGHNKAFRPSSAELAHLARQQVIPVRAEQITIRRILSAEVVRDVPKADRERVAMRLSELSRGIASPADDDGLTTRRPKSPQSKRPA</sequence>
<dbReference type="AlphaFoldDB" id="A0A348FZD4"/>
<evidence type="ECO:0000313" key="3">
    <source>
        <dbReference type="Proteomes" id="UP000266934"/>
    </source>
</evidence>
<reference evidence="2 3" key="1">
    <citation type="submission" date="2018-08" db="EMBL/GenBank/DDBJ databases">
        <title>Complete genome sequencing of Blastochloris tepida GI.</title>
        <authorList>
            <person name="Tsukatani Y."/>
            <person name="Mori H."/>
        </authorList>
    </citation>
    <scope>NUCLEOTIDE SEQUENCE [LARGE SCALE GENOMIC DNA]</scope>
    <source>
        <strain evidence="2 3">GI</strain>
    </source>
</reference>
<dbReference type="Proteomes" id="UP000266934">
    <property type="component" value="Chromosome"/>
</dbReference>
<protein>
    <submittedName>
        <fullName evidence="2">Uncharacterized protein</fullName>
    </submittedName>
</protein>
<organism evidence="2 3">
    <name type="scientific">Blastochloris tepida</name>
    <dbReference type="NCBI Taxonomy" id="2233851"/>
    <lineage>
        <taxon>Bacteria</taxon>
        <taxon>Pseudomonadati</taxon>
        <taxon>Pseudomonadota</taxon>
        <taxon>Alphaproteobacteria</taxon>
        <taxon>Hyphomicrobiales</taxon>
        <taxon>Blastochloridaceae</taxon>
        <taxon>Blastochloris</taxon>
    </lineage>
</organism>
<evidence type="ECO:0000313" key="2">
    <source>
        <dbReference type="EMBL" id="BBF92667.1"/>
    </source>
</evidence>